<keyword evidence="1" id="KW-0732">Signal</keyword>
<evidence type="ECO:0000259" key="2">
    <source>
        <dbReference type="Pfam" id="PF04092"/>
    </source>
</evidence>
<comment type="caution">
    <text evidence="3">The sequence shown here is derived from an EMBL/GenBank/DDBJ whole genome shotgun (WGS) entry which is preliminary data.</text>
</comment>
<dbReference type="AlphaFoldDB" id="A0A151HLN8"/>
<name>A0A151HLN8_TOXGO</name>
<organism evidence="3 4">
    <name type="scientific">Toxoplasma gondii TgCatPRC2</name>
    <dbReference type="NCBI Taxonomy" id="1130821"/>
    <lineage>
        <taxon>Eukaryota</taxon>
        <taxon>Sar</taxon>
        <taxon>Alveolata</taxon>
        <taxon>Apicomplexa</taxon>
        <taxon>Conoidasida</taxon>
        <taxon>Coccidia</taxon>
        <taxon>Eucoccidiorida</taxon>
        <taxon>Eimeriorina</taxon>
        <taxon>Sarcocystidae</taxon>
        <taxon>Toxoplasma</taxon>
    </lineage>
</organism>
<proteinExistence type="predicted"/>
<feature type="domain" description="SRS" evidence="2">
    <location>
        <begin position="165"/>
        <end position="261"/>
    </location>
</feature>
<protein>
    <submittedName>
        <fullName evidence="3">SAG-related sequence SRS28</fullName>
    </submittedName>
</protein>
<dbReference type="Gene3D" id="2.60.40.1320">
    <property type="entry name" value="SRS domain"/>
    <property type="match status" value="2"/>
</dbReference>
<evidence type="ECO:0000313" key="4">
    <source>
        <dbReference type="Proteomes" id="UP000075225"/>
    </source>
</evidence>
<dbReference type="GO" id="GO:0016020">
    <property type="term" value="C:membrane"/>
    <property type="evidence" value="ECO:0007669"/>
    <property type="project" value="InterPro"/>
</dbReference>
<dbReference type="Proteomes" id="UP000075225">
    <property type="component" value="Unassembled WGS sequence"/>
</dbReference>
<dbReference type="EMBL" id="AHZP02000580">
    <property type="protein sequence ID" value="KYK70256.1"/>
    <property type="molecule type" value="Genomic_DNA"/>
</dbReference>
<accession>A0A151HLN8</accession>
<sequence length="291" mass="30205">MSLLSRVAVLSVVALSFEMPMMLAADPEATSCETEGSSISFTVEKAGHVVRFNCPSTLEEIKPAYEAGDSTKVCTTADCSNEAALKDVLKSASLAQAEGSGSSGGNDFTLTVDALPEAETSVFFLCQRTGASRSARRLGTAVPSDKCGVHILVKAAPQAPVCSAQDHTLELQITAANSDTSFVCGGTFNVIKPANAAKVLQGDSCETEVDLVSLVPHASRSALEQSGQIKLSVTDLPQQQQKLCYRCEDSSQKACKVLVTVSASHTSDAARLTAQAALGALLAVAGLVYVA</sequence>
<gene>
    <name evidence="3" type="ORF">TGPRC2_258550</name>
</gene>
<feature type="signal peptide" evidence="1">
    <location>
        <begin position="1"/>
        <end position="24"/>
    </location>
</feature>
<feature type="chain" id="PRO_5007581702" evidence="1">
    <location>
        <begin position="25"/>
        <end position="291"/>
    </location>
</feature>
<feature type="domain" description="SRS" evidence="2">
    <location>
        <begin position="31"/>
        <end position="153"/>
    </location>
</feature>
<dbReference type="SUPFAM" id="SSF74877">
    <property type="entry name" value="Major surface antigen p30, SAG1"/>
    <property type="match status" value="2"/>
</dbReference>
<reference evidence="4" key="1">
    <citation type="submission" date="2016-03" db="EMBL/GenBank/DDBJ databases">
        <authorList>
            <person name="Sibley D."/>
            <person name="Venepally P."/>
            <person name="Karamycheva S."/>
            <person name="Hadjithomas M."/>
            <person name="Khan A."/>
            <person name="Brunk B."/>
            <person name="Roos D."/>
            <person name="Caler E."/>
            <person name="Lorenzi H."/>
        </authorList>
    </citation>
    <scope>NUCLEOTIDE SEQUENCE [LARGE SCALE GENOMIC DNA]</scope>
    <source>
        <strain evidence="4">TgCatPRC2</strain>
    </source>
</reference>
<dbReference type="OrthoDB" id="330104at2759"/>
<evidence type="ECO:0000256" key="1">
    <source>
        <dbReference type="SAM" id="SignalP"/>
    </source>
</evidence>
<dbReference type="InterPro" id="IPR036755">
    <property type="entry name" value="SRS_dom_sf"/>
</dbReference>
<dbReference type="Pfam" id="PF04092">
    <property type="entry name" value="SAG"/>
    <property type="match status" value="2"/>
</dbReference>
<evidence type="ECO:0000313" key="3">
    <source>
        <dbReference type="EMBL" id="KYK70256.1"/>
    </source>
</evidence>
<dbReference type="InterPro" id="IPR007226">
    <property type="entry name" value="SRS_dom"/>
</dbReference>
<dbReference type="VEuPathDB" id="ToxoDB:TGPRC2_258550"/>